<dbReference type="Pfam" id="PF00589">
    <property type="entry name" value="Phage_integrase"/>
    <property type="match status" value="1"/>
</dbReference>
<dbReference type="GO" id="GO:0006310">
    <property type="term" value="P:DNA recombination"/>
    <property type="evidence" value="ECO:0007669"/>
    <property type="project" value="UniProtKB-KW"/>
</dbReference>
<keyword evidence="3" id="KW-0233">DNA recombination</keyword>
<dbReference type="EMBL" id="JANUBL010000005">
    <property type="protein sequence ID" value="MCS4122375.1"/>
    <property type="molecule type" value="Genomic_DNA"/>
</dbReference>
<dbReference type="PROSITE" id="PS51900">
    <property type="entry name" value="CB"/>
    <property type="match status" value="1"/>
</dbReference>
<feature type="region of interest" description="Disordered" evidence="5">
    <location>
        <begin position="1"/>
        <end position="86"/>
    </location>
</feature>
<evidence type="ECO:0000313" key="9">
    <source>
        <dbReference type="EMBL" id="MCS4122375.1"/>
    </source>
</evidence>
<sequence length="416" mass="45530">MTDQTESPNGDPTGDPPGGPQNGDEEPIAKRSESTGRSERPGGPETGGELAPPPLSEIGKDRSSAGESPDDGSEEASESKALEDPTRLRELQESLGRLEDFAAQAQAENTIRAYAADLENFRHWCKKYDREWLPATPKTVGLYLGARADDLRLSTLERRLAAIASLHKEEGYESPASVAEGPLRTIWKGIVREKTRQKDGAPPLMVEDLRSIIEHLPRYSSSDGGPTGHLTLTALRDRALLLVGWTGALRRSELVALTTEDIQFIEGEGVNVYVRRSKSDQEAEGLVKGLPYGSNKETCPVTALRQWLQAGEQNVEGSFKGDIFRRFYRGESIGESAMTAQYVSTVLKRHAESAGLDPEAYSAHSLRAGFITQAIRAGKAERRVKEHSGHESWETFNEYVEEAGTFQDNPAEGIGL</sequence>
<dbReference type="Gene3D" id="1.10.443.10">
    <property type="entry name" value="Intergrase catalytic core"/>
    <property type="match status" value="1"/>
</dbReference>
<evidence type="ECO:0000259" key="6">
    <source>
        <dbReference type="PROSITE" id="PS51898"/>
    </source>
</evidence>
<feature type="domain" description="Tyr recombinase" evidence="6">
    <location>
        <begin position="199"/>
        <end position="412"/>
    </location>
</feature>
<dbReference type="Proteomes" id="UP001155144">
    <property type="component" value="Unassembled WGS sequence"/>
</dbReference>
<protein>
    <submittedName>
        <fullName evidence="8">Site-specific recombinase XerD</fullName>
    </submittedName>
</protein>
<dbReference type="InterPro" id="IPR010998">
    <property type="entry name" value="Integrase_recombinase_N"/>
</dbReference>
<dbReference type="PANTHER" id="PTHR34605:SF4">
    <property type="entry name" value="DNA ADENINE METHYLTRANSFERASE"/>
    <property type="match status" value="1"/>
</dbReference>
<dbReference type="InterPro" id="IPR011010">
    <property type="entry name" value="DNA_brk_join_enz"/>
</dbReference>
<dbReference type="Proteomes" id="UP001155057">
    <property type="component" value="Unassembled WGS sequence"/>
</dbReference>
<evidence type="ECO:0000256" key="4">
    <source>
        <dbReference type="PROSITE-ProRule" id="PRU01248"/>
    </source>
</evidence>
<dbReference type="PROSITE" id="PS51898">
    <property type="entry name" value="TYR_RECOMBINASE"/>
    <property type="match status" value="1"/>
</dbReference>
<dbReference type="Pfam" id="PF02899">
    <property type="entry name" value="Phage_int_SAM_1"/>
    <property type="match status" value="1"/>
</dbReference>
<dbReference type="EMBL" id="JANUAE010000004">
    <property type="protein sequence ID" value="MCS3709730.1"/>
    <property type="molecule type" value="Genomic_DNA"/>
</dbReference>
<keyword evidence="2 4" id="KW-0238">DNA-binding</keyword>
<evidence type="ECO:0000313" key="10">
    <source>
        <dbReference type="Proteomes" id="UP001155057"/>
    </source>
</evidence>
<evidence type="ECO:0000256" key="3">
    <source>
        <dbReference type="ARBA" id="ARBA00023172"/>
    </source>
</evidence>
<feature type="compositionally biased region" description="Basic and acidic residues" evidence="5">
    <location>
        <begin position="27"/>
        <end position="42"/>
    </location>
</feature>
<dbReference type="PANTHER" id="PTHR34605">
    <property type="entry name" value="PHAGE_INTEGRASE DOMAIN-CONTAINING PROTEIN"/>
    <property type="match status" value="1"/>
</dbReference>
<feature type="compositionally biased region" description="Basic and acidic residues" evidence="5">
    <location>
        <begin position="77"/>
        <end position="86"/>
    </location>
</feature>
<dbReference type="InterPro" id="IPR004107">
    <property type="entry name" value="Integrase_SAM-like_N"/>
</dbReference>
<evidence type="ECO:0000256" key="1">
    <source>
        <dbReference type="ARBA" id="ARBA00022908"/>
    </source>
</evidence>
<dbReference type="SUPFAM" id="SSF47823">
    <property type="entry name" value="lambda integrase-like, N-terminal domain"/>
    <property type="match status" value="1"/>
</dbReference>
<dbReference type="GO" id="GO:0015074">
    <property type="term" value="P:DNA integration"/>
    <property type="evidence" value="ECO:0007669"/>
    <property type="project" value="UniProtKB-KW"/>
</dbReference>
<organism evidence="8 10">
    <name type="scientific">Salinibacter ruber</name>
    <dbReference type="NCBI Taxonomy" id="146919"/>
    <lineage>
        <taxon>Bacteria</taxon>
        <taxon>Pseudomonadati</taxon>
        <taxon>Rhodothermota</taxon>
        <taxon>Rhodothermia</taxon>
        <taxon>Rhodothermales</taxon>
        <taxon>Salinibacteraceae</taxon>
        <taxon>Salinibacter</taxon>
    </lineage>
</organism>
<comment type="caution">
    <text evidence="8">The sequence shown here is derived from an EMBL/GenBank/DDBJ whole genome shotgun (WGS) entry which is preliminary data.</text>
</comment>
<keyword evidence="1" id="KW-0229">DNA integration</keyword>
<dbReference type="InterPro" id="IPR044068">
    <property type="entry name" value="CB"/>
</dbReference>
<dbReference type="InterPro" id="IPR052925">
    <property type="entry name" value="Phage_Integrase-like_Recomb"/>
</dbReference>
<dbReference type="InterPro" id="IPR013762">
    <property type="entry name" value="Integrase-like_cat_sf"/>
</dbReference>
<dbReference type="CDD" id="cd00799">
    <property type="entry name" value="INT_Cre_C"/>
    <property type="match status" value="1"/>
</dbReference>
<feature type="domain" description="Core-binding (CB)" evidence="7">
    <location>
        <begin position="99"/>
        <end position="171"/>
    </location>
</feature>
<accession>A0A9X2Q6Y0</accession>
<evidence type="ECO:0000259" key="7">
    <source>
        <dbReference type="PROSITE" id="PS51900"/>
    </source>
</evidence>
<dbReference type="GO" id="GO:0003677">
    <property type="term" value="F:DNA binding"/>
    <property type="evidence" value="ECO:0007669"/>
    <property type="project" value="UniProtKB-UniRule"/>
</dbReference>
<name>A0A9X2Q6Y0_9BACT</name>
<dbReference type="AlphaFoldDB" id="A0A9X2Q6Y0"/>
<gene>
    <name evidence="9" type="ORF">GGP45_002735</name>
    <name evidence="8" type="ORF">GGP61_001334</name>
</gene>
<dbReference type="GeneID" id="83729253"/>
<dbReference type="InterPro" id="IPR002104">
    <property type="entry name" value="Integrase_catalytic"/>
</dbReference>
<dbReference type="SUPFAM" id="SSF56349">
    <property type="entry name" value="DNA breaking-rejoining enzymes"/>
    <property type="match status" value="1"/>
</dbReference>
<reference evidence="8" key="1">
    <citation type="submission" date="2022-08" db="EMBL/GenBank/DDBJ databases">
        <title>Genomic Encyclopedia of Type Strains, Phase V (KMG-V): Genome sequencing to study the core and pangenomes of soil and plant-associated prokaryotes.</title>
        <authorList>
            <person name="Whitman W."/>
        </authorList>
    </citation>
    <scope>NUCLEOTIDE SEQUENCE</scope>
    <source>
        <strain evidence="9">SP3026</strain>
        <strain evidence="8">SP3049</strain>
    </source>
</reference>
<evidence type="ECO:0000256" key="5">
    <source>
        <dbReference type="SAM" id="MobiDB-lite"/>
    </source>
</evidence>
<dbReference type="Gene3D" id="1.10.150.130">
    <property type="match status" value="1"/>
</dbReference>
<proteinExistence type="predicted"/>
<evidence type="ECO:0000256" key="2">
    <source>
        <dbReference type="ARBA" id="ARBA00023125"/>
    </source>
</evidence>
<dbReference type="RefSeq" id="WP_118829235.1">
    <property type="nucleotide sequence ID" value="NZ_CP030361.1"/>
</dbReference>
<evidence type="ECO:0000313" key="8">
    <source>
        <dbReference type="EMBL" id="MCS3709730.1"/>
    </source>
</evidence>